<dbReference type="EC" id="2.1.1.-" evidence="9"/>
<evidence type="ECO:0000256" key="1">
    <source>
        <dbReference type="ARBA" id="ARBA00004429"/>
    </source>
</evidence>
<keyword evidence="3" id="KW-1003">Cell membrane</keyword>
<evidence type="ECO:0000256" key="2">
    <source>
        <dbReference type="ARBA" id="ARBA00005801"/>
    </source>
</evidence>
<feature type="transmembrane region" description="Helical" evidence="10">
    <location>
        <begin position="225"/>
        <end position="255"/>
    </location>
</feature>
<protein>
    <recommendedName>
        <fullName evidence="9">Prepilin leader peptidase/N-methyltransferase</fullName>
        <ecNumber evidence="9">2.1.1.-</ecNumber>
        <ecNumber evidence="9">3.4.23.43</ecNumber>
    </recommendedName>
</protein>
<keyword evidence="9" id="KW-0645">Protease</keyword>
<keyword evidence="9" id="KW-0489">Methyltransferase</keyword>
<feature type="transmembrane region" description="Helical" evidence="10">
    <location>
        <begin position="180"/>
        <end position="213"/>
    </location>
</feature>
<keyword evidence="14" id="KW-1185">Reference proteome</keyword>
<evidence type="ECO:0000256" key="3">
    <source>
        <dbReference type="ARBA" id="ARBA00022475"/>
    </source>
</evidence>
<feature type="transmembrane region" description="Helical" evidence="10">
    <location>
        <begin position="151"/>
        <end position="168"/>
    </location>
</feature>
<comment type="function">
    <text evidence="9">Plays an essential role in type IV pili and type II pseudopili formation by proteolytically removing the leader sequence from substrate proteins and subsequently monomethylating the alpha-amino group of the newly exposed N-terminal phenylalanine.</text>
</comment>
<gene>
    <name evidence="13" type="ORF">ACFSKK_08900</name>
</gene>
<dbReference type="InterPro" id="IPR000045">
    <property type="entry name" value="Prepilin_IV_endopep_pep"/>
</dbReference>
<dbReference type="Pfam" id="PF06750">
    <property type="entry name" value="A24_N_bact"/>
    <property type="match status" value="1"/>
</dbReference>
<evidence type="ECO:0000256" key="5">
    <source>
        <dbReference type="ARBA" id="ARBA00022692"/>
    </source>
</evidence>
<evidence type="ECO:0000256" key="9">
    <source>
        <dbReference type="RuleBase" id="RU003794"/>
    </source>
</evidence>
<dbReference type="GO" id="GO:0016787">
    <property type="term" value="F:hydrolase activity"/>
    <property type="evidence" value="ECO:0007669"/>
    <property type="project" value="UniProtKB-KW"/>
</dbReference>
<evidence type="ECO:0000313" key="13">
    <source>
        <dbReference type="EMBL" id="MFD2213794.1"/>
    </source>
</evidence>
<keyword evidence="5 9" id="KW-0812">Transmembrane</keyword>
<organism evidence="13 14">
    <name type="scientific">Metabacillus endolithicus</name>
    <dbReference type="NCBI Taxonomy" id="1535204"/>
    <lineage>
        <taxon>Bacteria</taxon>
        <taxon>Bacillati</taxon>
        <taxon>Bacillota</taxon>
        <taxon>Bacilli</taxon>
        <taxon>Bacillales</taxon>
        <taxon>Bacillaceae</taxon>
        <taxon>Metabacillus</taxon>
    </lineage>
</organism>
<dbReference type="InterPro" id="IPR010627">
    <property type="entry name" value="Prepilin_pept_A24_N"/>
</dbReference>
<feature type="transmembrane region" description="Helical" evidence="10">
    <location>
        <begin position="101"/>
        <end position="121"/>
    </location>
</feature>
<dbReference type="PRINTS" id="PR00864">
    <property type="entry name" value="PREPILNPTASE"/>
</dbReference>
<dbReference type="PANTHER" id="PTHR30487:SF0">
    <property type="entry name" value="PREPILIN LEADER PEPTIDASE_N-METHYLTRANSFERASE-RELATED"/>
    <property type="match status" value="1"/>
</dbReference>
<reference evidence="14" key="1">
    <citation type="journal article" date="2019" name="Int. J. Syst. Evol. Microbiol.">
        <title>The Global Catalogue of Microorganisms (GCM) 10K type strain sequencing project: providing services to taxonomists for standard genome sequencing and annotation.</title>
        <authorList>
            <consortium name="The Broad Institute Genomics Platform"/>
            <consortium name="The Broad Institute Genome Sequencing Center for Infectious Disease"/>
            <person name="Wu L."/>
            <person name="Ma J."/>
        </authorList>
    </citation>
    <scope>NUCLEOTIDE SEQUENCE [LARGE SCALE GENOMIC DNA]</scope>
    <source>
        <strain evidence="14">CGMCC 1.15474</strain>
    </source>
</reference>
<keyword evidence="9" id="KW-0511">Multifunctional enzyme</keyword>
<dbReference type="Proteomes" id="UP001597318">
    <property type="component" value="Unassembled WGS sequence"/>
</dbReference>
<sequence>MLIITLHTYIFILGATLGSFFNVVGLRVPLKKSIAYPSSACPVCDKKLSPSELIPILSYVLQMGKCKNCKTSISPLYPSMELLTAILFTISPLLVGWSKELIIAWSLISLCTIVTVSDLKYMIIPDKVNLFFLVLFFIERMFIRTEPWWDPIAGLIVGILVPLVIILVSRGGMGGGDMKLLAVFGVVLGWKLVLLTFFIATLVGTIVGVAGMLTGSVKKGKPFPFGPFLVIGALVAYFFGSELISLYMLTFFSYLY</sequence>
<evidence type="ECO:0000256" key="10">
    <source>
        <dbReference type="SAM" id="Phobius"/>
    </source>
</evidence>
<keyword evidence="9 13" id="KW-0378">Hydrolase</keyword>
<evidence type="ECO:0000256" key="7">
    <source>
        <dbReference type="ARBA" id="ARBA00023136"/>
    </source>
</evidence>
<dbReference type="RefSeq" id="WP_247344807.1">
    <property type="nucleotide sequence ID" value="NZ_CP095550.1"/>
</dbReference>
<dbReference type="InterPro" id="IPR050882">
    <property type="entry name" value="Prepilin_peptidase/N-MTase"/>
</dbReference>
<dbReference type="Pfam" id="PF01478">
    <property type="entry name" value="Peptidase_A24"/>
    <property type="match status" value="1"/>
</dbReference>
<feature type="transmembrane region" description="Helical" evidence="10">
    <location>
        <begin position="75"/>
        <end position="95"/>
    </location>
</feature>
<name>A0ABW5BVY3_9BACI</name>
<dbReference type="PANTHER" id="PTHR30487">
    <property type="entry name" value="TYPE 4 PREPILIN-LIKE PROTEINS LEADER PEPTIDE-PROCESSING ENZYME"/>
    <property type="match status" value="1"/>
</dbReference>
<keyword evidence="9" id="KW-0808">Transferase</keyword>
<evidence type="ECO:0000256" key="4">
    <source>
        <dbReference type="ARBA" id="ARBA00022519"/>
    </source>
</evidence>
<feature type="domain" description="Prepilin type IV endopeptidase peptidase" evidence="11">
    <location>
        <begin position="106"/>
        <end position="209"/>
    </location>
</feature>
<keyword evidence="4" id="KW-0997">Cell inner membrane</keyword>
<dbReference type="InterPro" id="IPR014032">
    <property type="entry name" value="Peptidase_A24A_bac"/>
</dbReference>
<feature type="transmembrane region" description="Helical" evidence="10">
    <location>
        <begin position="6"/>
        <end position="26"/>
    </location>
</feature>
<feature type="domain" description="Prepilin peptidase A24 N-terminal" evidence="12">
    <location>
        <begin position="12"/>
        <end position="91"/>
    </location>
</feature>
<evidence type="ECO:0000259" key="12">
    <source>
        <dbReference type="Pfam" id="PF06750"/>
    </source>
</evidence>
<dbReference type="Gene3D" id="1.20.120.1220">
    <property type="match status" value="1"/>
</dbReference>
<keyword evidence="6 10" id="KW-1133">Transmembrane helix</keyword>
<comment type="caution">
    <text evidence="13">The sequence shown here is derived from an EMBL/GenBank/DDBJ whole genome shotgun (WGS) entry which is preliminary data.</text>
</comment>
<evidence type="ECO:0000259" key="11">
    <source>
        <dbReference type="Pfam" id="PF01478"/>
    </source>
</evidence>
<comment type="subcellular location">
    <subcellularLocation>
        <location evidence="1">Cell inner membrane</location>
        <topology evidence="1">Multi-pass membrane protein</topology>
    </subcellularLocation>
    <subcellularLocation>
        <location evidence="9">Cell membrane</location>
        <topology evidence="9">Multi-pass membrane protein</topology>
    </subcellularLocation>
</comment>
<comment type="catalytic activity">
    <reaction evidence="9">
        <text>Typically cleaves a -Gly-|-Phe- bond to release an N-terminal, basic peptide of 5-8 residues from type IV prepilin, and then N-methylates the new N-terminal amino group, the methyl donor being S-adenosyl-L-methionine.</text>
        <dbReference type="EC" id="3.4.23.43"/>
    </reaction>
</comment>
<evidence type="ECO:0000256" key="6">
    <source>
        <dbReference type="ARBA" id="ARBA00022989"/>
    </source>
</evidence>
<proteinExistence type="inferred from homology"/>
<dbReference type="EC" id="3.4.23.43" evidence="9"/>
<evidence type="ECO:0000313" key="14">
    <source>
        <dbReference type="Proteomes" id="UP001597318"/>
    </source>
</evidence>
<comment type="similarity">
    <text evidence="2 8">Belongs to the peptidase A24 family.</text>
</comment>
<dbReference type="EMBL" id="JBHUIK010000002">
    <property type="protein sequence ID" value="MFD2213794.1"/>
    <property type="molecule type" value="Genomic_DNA"/>
</dbReference>
<keyword evidence="7 10" id="KW-0472">Membrane</keyword>
<evidence type="ECO:0000256" key="8">
    <source>
        <dbReference type="RuleBase" id="RU003793"/>
    </source>
</evidence>
<accession>A0ABW5BVY3</accession>